<dbReference type="Proteomes" id="UP000746612">
    <property type="component" value="Unassembled WGS sequence"/>
</dbReference>
<protein>
    <recommendedName>
        <fullName evidence="4">Secreted protein</fullName>
    </recommendedName>
</protein>
<sequence length="85" mass="9977">MTRGTASIFTPKLWFLSLLSFKWVVIPTTNHRLLLREKDPNSACFVVFALQMSTKNIDMSHRYNNPYRYDSNRIPGLPYNSPKRL</sequence>
<gene>
    <name evidence="2" type="ORF">MDCFG202_LOCUS537514</name>
</gene>
<accession>A0A9N8WYW7</accession>
<comment type="caution">
    <text evidence="2">The sequence shown here is derived from an EMBL/GenBank/DDBJ whole genome shotgun (WGS) entry which is preliminary data.</text>
</comment>
<proteinExistence type="predicted"/>
<dbReference type="AlphaFoldDB" id="A0A9N8WYW7"/>
<evidence type="ECO:0000256" key="1">
    <source>
        <dbReference type="SAM" id="SignalP"/>
    </source>
</evidence>
<reference evidence="2" key="1">
    <citation type="submission" date="2021-03" db="EMBL/GenBank/DDBJ databases">
        <authorList>
            <person name="Alouane T."/>
            <person name="Langin T."/>
            <person name="Bonhomme L."/>
        </authorList>
    </citation>
    <scope>NUCLEOTIDE SEQUENCE</scope>
    <source>
        <strain evidence="2">MDC_Fg202</strain>
    </source>
</reference>
<organism evidence="2 3">
    <name type="scientific">Gibberella zeae</name>
    <name type="common">Wheat head blight fungus</name>
    <name type="synonym">Fusarium graminearum</name>
    <dbReference type="NCBI Taxonomy" id="5518"/>
    <lineage>
        <taxon>Eukaryota</taxon>
        <taxon>Fungi</taxon>
        <taxon>Dikarya</taxon>
        <taxon>Ascomycota</taxon>
        <taxon>Pezizomycotina</taxon>
        <taxon>Sordariomycetes</taxon>
        <taxon>Hypocreomycetidae</taxon>
        <taxon>Hypocreales</taxon>
        <taxon>Nectriaceae</taxon>
        <taxon>Fusarium</taxon>
    </lineage>
</organism>
<evidence type="ECO:0008006" key="4">
    <source>
        <dbReference type="Google" id="ProtNLM"/>
    </source>
</evidence>
<dbReference type="EMBL" id="CAJPIJ010000186">
    <property type="protein sequence ID" value="CAG2007194.1"/>
    <property type="molecule type" value="Genomic_DNA"/>
</dbReference>
<feature type="signal peptide" evidence="1">
    <location>
        <begin position="1"/>
        <end position="27"/>
    </location>
</feature>
<evidence type="ECO:0000313" key="2">
    <source>
        <dbReference type="EMBL" id="CAG2007194.1"/>
    </source>
</evidence>
<evidence type="ECO:0000313" key="3">
    <source>
        <dbReference type="Proteomes" id="UP000746612"/>
    </source>
</evidence>
<feature type="chain" id="PRO_5040175998" description="Secreted protein" evidence="1">
    <location>
        <begin position="28"/>
        <end position="85"/>
    </location>
</feature>
<keyword evidence="1" id="KW-0732">Signal</keyword>
<name>A0A9N8WYW7_GIBZA</name>